<dbReference type="EMBL" id="JAWRVI010000007">
    <property type="protein sequence ID" value="KAK4092859.1"/>
    <property type="molecule type" value="Genomic_DNA"/>
</dbReference>
<evidence type="ECO:0000313" key="2">
    <source>
        <dbReference type="EMBL" id="PWI71436.1"/>
    </source>
</evidence>
<proteinExistence type="predicted"/>
<keyword evidence="4" id="KW-1185">Reference proteome</keyword>
<dbReference type="Proteomes" id="UP001287286">
    <property type="component" value="Unassembled WGS sequence"/>
</dbReference>
<reference evidence="2" key="1">
    <citation type="submission" date="2015-05" db="EMBL/GenBank/DDBJ databases">
        <authorList>
            <person name="Wang D.B."/>
            <person name="Wang M."/>
        </authorList>
    </citation>
    <scope>NUCLEOTIDE SEQUENCE</scope>
    <source>
        <strain evidence="2">36-1</strain>
    </source>
</reference>
<name>A0A2U3EAA7_PURLI</name>
<evidence type="ECO:0000313" key="4">
    <source>
        <dbReference type="Proteomes" id="UP001287286"/>
    </source>
</evidence>
<reference evidence="2 3" key="2">
    <citation type="journal article" date="2016" name="Front. Microbiol.">
        <title>Genome and transcriptome sequences reveal the specific parasitism of the nematophagous Purpureocillium lilacinum 36-1.</title>
        <authorList>
            <person name="Xie J."/>
            <person name="Li S."/>
            <person name="Mo C."/>
            <person name="Xiao X."/>
            <person name="Peng D."/>
            <person name="Wang G."/>
            <person name="Xiao Y."/>
        </authorList>
    </citation>
    <scope>NUCLEOTIDE SEQUENCE [LARGE SCALE GENOMIC DNA]</scope>
    <source>
        <strain evidence="2 3">36-1</strain>
    </source>
</reference>
<dbReference type="EMBL" id="LCWV01000007">
    <property type="protein sequence ID" value="PWI71436.1"/>
    <property type="molecule type" value="Genomic_DNA"/>
</dbReference>
<organism evidence="2 3">
    <name type="scientific">Purpureocillium lilacinum</name>
    <name type="common">Paecilomyces lilacinus</name>
    <dbReference type="NCBI Taxonomy" id="33203"/>
    <lineage>
        <taxon>Eukaryota</taxon>
        <taxon>Fungi</taxon>
        <taxon>Dikarya</taxon>
        <taxon>Ascomycota</taxon>
        <taxon>Pezizomycotina</taxon>
        <taxon>Sordariomycetes</taxon>
        <taxon>Hypocreomycetidae</taxon>
        <taxon>Hypocreales</taxon>
        <taxon>Ophiocordycipitaceae</taxon>
        <taxon>Purpureocillium</taxon>
    </lineage>
</organism>
<evidence type="ECO:0000313" key="3">
    <source>
        <dbReference type="Proteomes" id="UP000245956"/>
    </source>
</evidence>
<sequence>MVARVVELVDASFAGLSAVGLRGLPCAGTIILGRLDRSQRYFARHAIPFSRALGHGACRNGKWDFASSGRWRRNLALATCITALAHRLGWMDGWMAFVTRRINVFDRGSPAGESGACAAVDHLDQESPSFRLMSLLGGSMHGALAASDIGWLAWAQLWAALAGCEAWHLSQMDVTSRGIHLPAHAAGPVRDVAQNRESGMLGTSAMIPIM</sequence>
<comment type="caution">
    <text evidence="2">The sequence shown here is derived from an EMBL/GenBank/DDBJ whole genome shotgun (WGS) entry which is preliminary data.</text>
</comment>
<gene>
    <name evidence="2" type="ORF">PCL_11530</name>
    <name evidence="1" type="ORF">Purlil1_2784</name>
</gene>
<protein>
    <submittedName>
        <fullName evidence="2">Uncharacterized protein</fullName>
    </submittedName>
</protein>
<accession>A0A2U3EAA7</accession>
<dbReference type="AlphaFoldDB" id="A0A2U3EAA7"/>
<reference evidence="1" key="3">
    <citation type="submission" date="2023-11" db="EMBL/GenBank/DDBJ databases">
        <authorList>
            <person name="Beijen E."/>
            <person name="Ohm R.A."/>
        </authorList>
    </citation>
    <scope>NUCLEOTIDE SEQUENCE</scope>
    <source>
        <strain evidence="1">CBS 150709</strain>
    </source>
</reference>
<reference evidence="1 4" key="4">
    <citation type="journal article" date="2024" name="Microbiol. Resour. Announc.">
        <title>Genome annotations for the ascomycete fungi Trichoderma harzianum, Trichoderma aggressivum, and Purpureocillium lilacinum.</title>
        <authorList>
            <person name="Beijen E.P.W."/>
            <person name="Ohm R.A."/>
        </authorList>
    </citation>
    <scope>NUCLEOTIDE SEQUENCE [LARGE SCALE GENOMIC DNA]</scope>
    <source>
        <strain evidence="1 4">CBS 150709</strain>
    </source>
</reference>
<dbReference type="Proteomes" id="UP000245956">
    <property type="component" value="Unassembled WGS sequence"/>
</dbReference>
<evidence type="ECO:0000313" key="1">
    <source>
        <dbReference type="EMBL" id="KAK4092859.1"/>
    </source>
</evidence>